<dbReference type="AlphaFoldDB" id="A0A0X3PDX5"/>
<protein>
    <submittedName>
        <fullName evidence="1">Uncharacterized protein</fullName>
    </submittedName>
</protein>
<accession>A0A0X3PDX5</accession>
<sequence length="128" mass="14736">VNMRSYENPQLLKCCRVKRTLSNGLVILAKMLSLLSSQMRCLLIYSPFTFSDNGTTPVKIVRSHSTLRDRHPVRTLNFEYIRKLPALERQCITCLDISGRNFNDEKMSHLVECRNLTFINASDNTLSL</sequence>
<organism evidence="1">
    <name type="scientific">Schistocephalus solidus</name>
    <name type="common">Tapeworm</name>
    <dbReference type="NCBI Taxonomy" id="70667"/>
    <lineage>
        <taxon>Eukaryota</taxon>
        <taxon>Metazoa</taxon>
        <taxon>Spiralia</taxon>
        <taxon>Lophotrochozoa</taxon>
        <taxon>Platyhelminthes</taxon>
        <taxon>Cestoda</taxon>
        <taxon>Eucestoda</taxon>
        <taxon>Diphyllobothriidea</taxon>
        <taxon>Diphyllobothriidae</taxon>
        <taxon>Schistocephalus</taxon>
    </lineage>
</organism>
<feature type="non-terminal residue" evidence="1">
    <location>
        <position position="128"/>
    </location>
</feature>
<gene>
    <name evidence="1" type="ORF">TR112467</name>
</gene>
<evidence type="ECO:0000313" key="1">
    <source>
        <dbReference type="EMBL" id="JAP49500.1"/>
    </source>
</evidence>
<dbReference type="EMBL" id="GEEE01013725">
    <property type="protein sequence ID" value="JAP49500.1"/>
    <property type="molecule type" value="Transcribed_RNA"/>
</dbReference>
<proteinExistence type="predicted"/>
<reference evidence="1" key="1">
    <citation type="submission" date="2016-01" db="EMBL/GenBank/DDBJ databases">
        <title>Reference transcriptome for the parasite Schistocephalus solidus: insights into the molecular evolution of parasitism.</title>
        <authorList>
            <person name="Hebert F.O."/>
            <person name="Grambauer S."/>
            <person name="Barber I."/>
            <person name="Landry C.R."/>
            <person name="Aubin-Horth N."/>
        </authorList>
    </citation>
    <scope>NUCLEOTIDE SEQUENCE</scope>
</reference>
<feature type="non-terminal residue" evidence="1">
    <location>
        <position position="1"/>
    </location>
</feature>
<name>A0A0X3PDX5_SCHSO</name>